<organism evidence="1 2">
    <name type="scientific">Symbiodinium microadriaticum</name>
    <name type="common">Dinoflagellate</name>
    <name type="synonym">Zooxanthella microadriatica</name>
    <dbReference type="NCBI Taxonomy" id="2951"/>
    <lineage>
        <taxon>Eukaryota</taxon>
        <taxon>Sar</taxon>
        <taxon>Alveolata</taxon>
        <taxon>Dinophyceae</taxon>
        <taxon>Suessiales</taxon>
        <taxon>Symbiodiniaceae</taxon>
        <taxon>Symbiodinium</taxon>
    </lineage>
</organism>
<accession>A0A1Q9EA12</accession>
<gene>
    <name evidence="1" type="ORF">AK812_SmicGene12659</name>
</gene>
<dbReference type="AlphaFoldDB" id="A0A1Q9EA12"/>
<dbReference type="EMBL" id="LSRX01000214">
    <property type="protein sequence ID" value="OLQ04260.1"/>
    <property type="molecule type" value="Genomic_DNA"/>
</dbReference>
<comment type="caution">
    <text evidence="1">The sequence shown here is derived from an EMBL/GenBank/DDBJ whole genome shotgun (WGS) entry which is preliminary data.</text>
</comment>
<dbReference type="Proteomes" id="UP000186817">
    <property type="component" value="Unassembled WGS sequence"/>
</dbReference>
<keyword evidence="2" id="KW-1185">Reference proteome</keyword>
<name>A0A1Q9EA12_SYMMI</name>
<reference evidence="1 2" key="1">
    <citation type="submission" date="2016-02" db="EMBL/GenBank/DDBJ databases">
        <title>Genome analysis of coral dinoflagellate symbionts highlights evolutionary adaptations to a symbiotic lifestyle.</title>
        <authorList>
            <person name="Aranda M."/>
            <person name="Li Y."/>
            <person name="Liew Y.J."/>
            <person name="Baumgarten S."/>
            <person name="Simakov O."/>
            <person name="Wilson M."/>
            <person name="Piel J."/>
            <person name="Ashoor H."/>
            <person name="Bougouffa S."/>
            <person name="Bajic V.B."/>
            <person name="Ryu T."/>
            <person name="Ravasi T."/>
            <person name="Bayer T."/>
            <person name="Micklem G."/>
            <person name="Kim H."/>
            <person name="Bhak J."/>
            <person name="Lajeunesse T.C."/>
            <person name="Voolstra C.R."/>
        </authorList>
    </citation>
    <scope>NUCLEOTIDE SEQUENCE [LARGE SCALE GENOMIC DNA]</scope>
    <source>
        <strain evidence="1 2">CCMP2467</strain>
    </source>
</reference>
<protein>
    <submittedName>
        <fullName evidence="1">Uncharacterized protein</fullName>
    </submittedName>
</protein>
<sequence>MAVESCYKDRNSLQWPSAVAWAGRLQTLCKALQKKQTMIMDTKMKAAAKKALLEVNQKKAAASKKKGEEEMKSLSKKALEDLLKDPAGKPCFENLSLQTQAEVLKIIFHTGWAIACGMEVRYLRNERKTAWCFNMRGKERGWDGAKLVSDWRRTRKRPNKTALTPVLETEFAAISASSRQLSSDAFCGTSELDALFLKQRREALQGRPKMVKGAKSATNVYSYAYSFW</sequence>
<evidence type="ECO:0000313" key="2">
    <source>
        <dbReference type="Proteomes" id="UP000186817"/>
    </source>
</evidence>
<evidence type="ECO:0000313" key="1">
    <source>
        <dbReference type="EMBL" id="OLQ04260.1"/>
    </source>
</evidence>
<proteinExistence type="predicted"/>